<comment type="similarity">
    <text evidence="1">Belongs to the short-chain dehydrogenases/reductases (SDR) family.</text>
</comment>
<evidence type="ECO:0000256" key="1">
    <source>
        <dbReference type="ARBA" id="ARBA00006484"/>
    </source>
</evidence>
<dbReference type="Pfam" id="PF00106">
    <property type="entry name" value="adh_short"/>
    <property type="match status" value="1"/>
</dbReference>
<dbReference type="EMBL" id="KN714673">
    <property type="protein sequence ID" value="KUI54343.1"/>
    <property type="molecule type" value="Genomic_DNA"/>
</dbReference>
<proteinExistence type="inferred from homology"/>
<dbReference type="PANTHER" id="PTHR24320">
    <property type="entry name" value="RETINOL DEHYDROGENASE"/>
    <property type="match status" value="1"/>
</dbReference>
<dbReference type="SUPFAM" id="SSF51735">
    <property type="entry name" value="NAD(P)-binding Rossmann-fold domains"/>
    <property type="match status" value="1"/>
</dbReference>
<reference evidence="4" key="1">
    <citation type="submission" date="2014-12" db="EMBL/GenBank/DDBJ databases">
        <title>Genome Sequence of Valsa Canker Pathogens Uncovers a Specific Adaption of Colonization on Woody Bark.</title>
        <authorList>
            <person name="Yin Z."/>
            <person name="Liu H."/>
            <person name="Gao X."/>
            <person name="Li Z."/>
            <person name="Song N."/>
            <person name="Ke X."/>
            <person name="Dai Q."/>
            <person name="Wu Y."/>
            <person name="Sun Y."/>
            <person name="Xu J.-R."/>
            <person name="Kang Z.K."/>
            <person name="Wang L."/>
            <person name="Huang L."/>
        </authorList>
    </citation>
    <scope>NUCLEOTIDE SEQUENCE [LARGE SCALE GENOMIC DNA]</scope>
    <source>
        <strain evidence="4">SXYL134</strain>
    </source>
</reference>
<evidence type="ECO:0000313" key="4">
    <source>
        <dbReference type="Proteomes" id="UP000078576"/>
    </source>
</evidence>
<dbReference type="Proteomes" id="UP000078576">
    <property type="component" value="Unassembled WGS sequence"/>
</dbReference>
<evidence type="ECO:0000313" key="3">
    <source>
        <dbReference type="EMBL" id="KUI54343.1"/>
    </source>
</evidence>
<protein>
    <submittedName>
        <fullName evidence="3">Short-chain dehydrogenase TIC 32, chloroplastic</fullName>
    </submittedName>
</protein>
<keyword evidence="2" id="KW-0560">Oxidoreductase</keyword>
<dbReference type="Gene3D" id="3.40.50.720">
    <property type="entry name" value="NAD(P)-binding Rossmann-like Domain"/>
    <property type="match status" value="1"/>
</dbReference>
<dbReference type="PRINTS" id="PR00081">
    <property type="entry name" value="GDHRDH"/>
</dbReference>
<dbReference type="InterPro" id="IPR036291">
    <property type="entry name" value="NAD(P)-bd_dom_sf"/>
</dbReference>
<name>A0A194URR7_CYTMA</name>
<dbReference type="PANTHER" id="PTHR24320:SF283">
    <property type="entry name" value="RETINOL DEHYDROGENASE 11"/>
    <property type="match status" value="1"/>
</dbReference>
<organism evidence="3 4">
    <name type="scientific">Cytospora mali</name>
    <name type="common">Apple Valsa canker fungus</name>
    <name type="synonym">Valsa mali</name>
    <dbReference type="NCBI Taxonomy" id="578113"/>
    <lineage>
        <taxon>Eukaryota</taxon>
        <taxon>Fungi</taxon>
        <taxon>Dikarya</taxon>
        <taxon>Ascomycota</taxon>
        <taxon>Pezizomycotina</taxon>
        <taxon>Sordariomycetes</taxon>
        <taxon>Sordariomycetidae</taxon>
        <taxon>Diaporthales</taxon>
        <taxon>Cytosporaceae</taxon>
        <taxon>Cytospora</taxon>
    </lineage>
</organism>
<keyword evidence="4" id="KW-1185">Reference proteome</keyword>
<gene>
    <name evidence="3" type="ORF">VP1G_01759</name>
</gene>
<dbReference type="STRING" id="694573.A0A194URR7"/>
<dbReference type="AlphaFoldDB" id="A0A194URR7"/>
<dbReference type="InterPro" id="IPR002347">
    <property type="entry name" value="SDR_fam"/>
</dbReference>
<accession>A0A194URR7</accession>
<evidence type="ECO:0000256" key="2">
    <source>
        <dbReference type="ARBA" id="ARBA00023002"/>
    </source>
</evidence>
<sequence length="399" mass="43140">MVFPSPSSAFRDTQIHHRDHSTDKFSKTYDSIITWIHLTSREYIMTSNLNFDSETTGSEAAKALGASIRGKTVVITGISPAGIGASTALAIASQGPEALILASRTAHKLDQVAADIGQKYPSANVQKVTLDLSSLDSVREAAAQIDKLVDHVDVLINNAGVSSHTRDPIQTPGDTVVDLNFFTNHLGPFMLTNLLLPKLRAAANKQGASRGSTRIINLSSHGHQLSPIRFYDYQIHHYVYDGVPDSQKPPKGLPDGFLRLNDGYPGFIGYGQSKTANILHATELTRRLIKKGDDIIALSVHPGSIATELSRHLDEEGLETIGNTAPGGKWKSLDQGAATTIVAAFDPKISELDIGGEVFGYFSDCQLGDHLLADHAKDPENAHMLFQESERMLGVKTDL</sequence>
<dbReference type="OrthoDB" id="191139at2759"/>
<dbReference type="GO" id="GO:0016491">
    <property type="term" value="F:oxidoreductase activity"/>
    <property type="evidence" value="ECO:0007669"/>
    <property type="project" value="UniProtKB-KW"/>
</dbReference>